<dbReference type="InterPro" id="IPR011333">
    <property type="entry name" value="SKP1/BTB/POZ_sf"/>
</dbReference>
<dbReference type="PANTHER" id="PTHR45774:SF3">
    <property type="entry name" value="BTB (POZ) DOMAIN-CONTAINING 2B-RELATED"/>
    <property type="match status" value="1"/>
</dbReference>
<evidence type="ECO:0000313" key="3">
    <source>
        <dbReference type="EMBL" id="KAK3925167.1"/>
    </source>
</evidence>
<dbReference type="SMART" id="SM00225">
    <property type="entry name" value="BTB"/>
    <property type="match status" value="1"/>
</dbReference>
<comment type="caution">
    <text evidence="3">The sequence shown here is derived from an EMBL/GenBank/DDBJ whole genome shotgun (WGS) entry which is preliminary data.</text>
</comment>
<evidence type="ECO:0000259" key="2">
    <source>
        <dbReference type="PROSITE" id="PS50097"/>
    </source>
</evidence>
<dbReference type="Pfam" id="PF00651">
    <property type="entry name" value="BTB"/>
    <property type="match status" value="1"/>
</dbReference>
<dbReference type="PROSITE" id="PS50097">
    <property type="entry name" value="BTB"/>
    <property type="match status" value="1"/>
</dbReference>
<feature type="compositionally biased region" description="Polar residues" evidence="1">
    <location>
        <begin position="86"/>
        <end position="95"/>
    </location>
</feature>
<gene>
    <name evidence="3" type="ORF">KUF71_013436</name>
</gene>
<reference evidence="3" key="2">
    <citation type="journal article" date="2023" name="BMC Genomics">
        <title>Pest status, molecular evolution, and epigenetic factors derived from the genome assembly of Frankliniella fusca, a thysanopteran phytovirus vector.</title>
        <authorList>
            <person name="Catto M.A."/>
            <person name="Labadie P.E."/>
            <person name="Jacobson A.L."/>
            <person name="Kennedy G.G."/>
            <person name="Srinivasan R."/>
            <person name="Hunt B.G."/>
        </authorList>
    </citation>
    <scope>NUCLEOTIDE SEQUENCE</scope>
    <source>
        <strain evidence="3">PL_HMW_Pooled</strain>
    </source>
</reference>
<dbReference type="PANTHER" id="PTHR45774">
    <property type="entry name" value="BTB/POZ DOMAIN-CONTAINING"/>
    <property type="match status" value="1"/>
</dbReference>
<proteinExistence type="predicted"/>
<dbReference type="SUPFAM" id="SSF54695">
    <property type="entry name" value="POZ domain"/>
    <property type="match status" value="1"/>
</dbReference>
<dbReference type="Gene3D" id="3.30.710.10">
    <property type="entry name" value="Potassium Channel Kv1.1, Chain A"/>
    <property type="match status" value="1"/>
</dbReference>
<dbReference type="AlphaFoldDB" id="A0AAE1HPP5"/>
<dbReference type="Gene3D" id="2.60.120.820">
    <property type="entry name" value="PHR domain"/>
    <property type="match status" value="1"/>
</dbReference>
<dbReference type="EMBL" id="JAHWGI010001220">
    <property type="protein sequence ID" value="KAK3925167.1"/>
    <property type="molecule type" value="Genomic_DNA"/>
</dbReference>
<feature type="region of interest" description="Disordered" evidence="1">
    <location>
        <begin position="1"/>
        <end position="212"/>
    </location>
</feature>
<sequence>MVSGSPKRKVGTDTCSEEMDGVVTISPNTSTHFKRRCRSREFSESGDDRSVNSAWSNVDVSGKNFSGQPNDHPLSEETIALIKTPSDPSNDTSSFDPPIGSSLGLTSADATLGTPVDAPFSSSTDAYNDPHNDPNNNPSKDLQNGCPINSHSDSPSNTPCDPCYNANNDPVTDSPSDKSNDPQSDPPSMCLSHPTPDHPCEPSQASCMSSPPWQRATSSIKDRIKMIFDNQEFSDCSVCCVHGGKQKTFSCHKVVLSMTSTKFSSLLLMNTNIHIDLKPEVFEVMLKYIYLDLFVVPSAEAAFDIYRAARDYDILHLFKAARKCVLSKLTLENFWRAFELALENDDKKLALGCCDFLAVNPSLWNTFTNVKRPLALYVVDMKTINVSEETILQAIDAWAVEQCHQAGIVPDHLSKRQFIGPEMMAKIRFLAISPQDFVTYCSSKHSFLTEEEMLSILCCLTVPQSCKLPNWVCSQTTSRGMSEMFRVKRKKRRSAVGGSLDNHLRDVFALGCPSKDYPLGSQDFCTNLRTNKNIVLHGIQVPGLWYPPFNHEGNTSYEENYIVEIRDHENKLLSRASITLDVPFASQIDILFKHRVSLKAHVEYSINIRTRETYFLTDLLSSSAVEENVHFSFEDYVVTERNSYRAISNSVYELATLRSFIIQIMFSVYM</sequence>
<name>A0AAE1HPP5_9NEOP</name>
<evidence type="ECO:0000256" key="1">
    <source>
        <dbReference type="SAM" id="MobiDB-lite"/>
    </source>
</evidence>
<organism evidence="3 4">
    <name type="scientific">Frankliniella fusca</name>
    <dbReference type="NCBI Taxonomy" id="407009"/>
    <lineage>
        <taxon>Eukaryota</taxon>
        <taxon>Metazoa</taxon>
        <taxon>Ecdysozoa</taxon>
        <taxon>Arthropoda</taxon>
        <taxon>Hexapoda</taxon>
        <taxon>Insecta</taxon>
        <taxon>Pterygota</taxon>
        <taxon>Neoptera</taxon>
        <taxon>Paraneoptera</taxon>
        <taxon>Thysanoptera</taxon>
        <taxon>Terebrantia</taxon>
        <taxon>Thripoidea</taxon>
        <taxon>Thripidae</taxon>
        <taxon>Frankliniella</taxon>
    </lineage>
</organism>
<dbReference type="InterPro" id="IPR038648">
    <property type="entry name" value="PHR_sf"/>
</dbReference>
<reference evidence="3" key="1">
    <citation type="submission" date="2021-07" db="EMBL/GenBank/DDBJ databases">
        <authorList>
            <person name="Catto M.A."/>
            <person name="Jacobson A."/>
            <person name="Kennedy G."/>
            <person name="Labadie P."/>
            <person name="Hunt B.G."/>
            <person name="Srinivasan R."/>
        </authorList>
    </citation>
    <scope>NUCLEOTIDE SEQUENCE</scope>
    <source>
        <strain evidence="3">PL_HMW_Pooled</strain>
        <tissue evidence="3">Head</tissue>
    </source>
</reference>
<dbReference type="Proteomes" id="UP001219518">
    <property type="component" value="Unassembled WGS sequence"/>
</dbReference>
<protein>
    <submittedName>
        <fullName evidence="3">BTB/POZ domain-containing protein 6-A</fullName>
    </submittedName>
</protein>
<feature type="domain" description="BTB" evidence="2">
    <location>
        <begin position="234"/>
        <end position="298"/>
    </location>
</feature>
<feature type="compositionally biased region" description="Polar residues" evidence="1">
    <location>
        <begin position="203"/>
        <end position="212"/>
    </location>
</feature>
<evidence type="ECO:0000313" key="4">
    <source>
        <dbReference type="Proteomes" id="UP001219518"/>
    </source>
</evidence>
<dbReference type="CDD" id="cd18186">
    <property type="entry name" value="BTB_POZ_ZBTB_KLHL-like"/>
    <property type="match status" value="1"/>
</dbReference>
<feature type="compositionally biased region" description="Polar residues" evidence="1">
    <location>
        <begin position="139"/>
        <end position="174"/>
    </location>
</feature>
<feature type="compositionally biased region" description="Basic and acidic residues" evidence="1">
    <location>
        <begin position="39"/>
        <end position="50"/>
    </location>
</feature>
<dbReference type="InterPro" id="IPR000210">
    <property type="entry name" value="BTB/POZ_dom"/>
</dbReference>
<accession>A0AAE1HPP5</accession>
<feature type="compositionally biased region" description="Polar residues" evidence="1">
    <location>
        <begin position="51"/>
        <end position="69"/>
    </location>
</feature>
<keyword evidence="4" id="KW-1185">Reference proteome</keyword>